<dbReference type="AlphaFoldDB" id="A0AAV5D2C0"/>
<accession>A0AAV5D2C0</accession>
<protein>
    <submittedName>
        <fullName evidence="1">Uncharacterized protein</fullName>
    </submittedName>
</protein>
<sequence>MWLNFDAAKFSGMKAFQKFVDNLLLYRKSLPVAVPLDAFWISAVCNNSDDSLDYSDIHPWIQHALDSNAWALGILNHCGPRPLSIKGYPFPFTSVHLKILGLCHFSVDDSFVKDLSSYCPVLDDLELTSCAINVTMFSSTSLKSLAITSTDAARDFPKEFQHLVICMPT</sequence>
<dbReference type="PANTHER" id="PTHR34223:SF14">
    <property type="entry name" value="OS08G0149100 PROTEIN"/>
    <property type="match status" value="1"/>
</dbReference>
<reference evidence="1" key="1">
    <citation type="journal article" date="2018" name="DNA Res.">
        <title>Multiple hybrid de novo genome assembly of finger millet, an orphan allotetraploid crop.</title>
        <authorList>
            <person name="Hatakeyama M."/>
            <person name="Aluri S."/>
            <person name="Balachadran M.T."/>
            <person name="Sivarajan S.R."/>
            <person name="Patrignani A."/>
            <person name="Gruter S."/>
            <person name="Poveda L."/>
            <person name="Shimizu-Inatsugi R."/>
            <person name="Baeten J."/>
            <person name="Francoijs K.J."/>
            <person name="Nataraja K.N."/>
            <person name="Reddy Y.A.N."/>
            <person name="Phadnis S."/>
            <person name="Ravikumar R.L."/>
            <person name="Schlapbach R."/>
            <person name="Sreeman S.M."/>
            <person name="Shimizu K.K."/>
        </authorList>
    </citation>
    <scope>NUCLEOTIDE SEQUENCE</scope>
</reference>
<reference evidence="1" key="2">
    <citation type="submission" date="2021-12" db="EMBL/GenBank/DDBJ databases">
        <title>Resequencing data analysis of finger millet.</title>
        <authorList>
            <person name="Hatakeyama M."/>
            <person name="Aluri S."/>
            <person name="Balachadran M.T."/>
            <person name="Sivarajan S.R."/>
            <person name="Poveda L."/>
            <person name="Shimizu-Inatsugi R."/>
            <person name="Schlapbach R."/>
            <person name="Sreeman S.M."/>
            <person name="Shimizu K.K."/>
        </authorList>
    </citation>
    <scope>NUCLEOTIDE SEQUENCE</scope>
</reference>
<name>A0AAV5D2C0_ELECO</name>
<proteinExistence type="predicted"/>
<evidence type="ECO:0000313" key="1">
    <source>
        <dbReference type="EMBL" id="GJN04610.1"/>
    </source>
</evidence>
<dbReference type="EMBL" id="BQKI01000011">
    <property type="protein sequence ID" value="GJN04610.1"/>
    <property type="molecule type" value="Genomic_DNA"/>
</dbReference>
<comment type="caution">
    <text evidence="1">The sequence shown here is derived from an EMBL/GenBank/DDBJ whole genome shotgun (WGS) entry which is preliminary data.</text>
</comment>
<organism evidence="1 2">
    <name type="scientific">Eleusine coracana subsp. coracana</name>
    <dbReference type="NCBI Taxonomy" id="191504"/>
    <lineage>
        <taxon>Eukaryota</taxon>
        <taxon>Viridiplantae</taxon>
        <taxon>Streptophyta</taxon>
        <taxon>Embryophyta</taxon>
        <taxon>Tracheophyta</taxon>
        <taxon>Spermatophyta</taxon>
        <taxon>Magnoliopsida</taxon>
        <taxon>Liliopsida</taxon>
        <taxon>Poales</taxon>
        <taxon>Poaceae</taxon>
        <taxon>PACMAD clade</taxon>
        <taxon>Chloridoideae</taxon>
        <taxon>Cynodonteae</taxon>
        <taxon>Eleusininae</taxon>
        <taxon>Eleusine</taxon>
    </lineage>
</organism>
<dbReference type="Proteomes" id="UP001054889">
    <property type="component" value="Unassembled WGS sequence"/>
</dbReference>
<gene>
    <name evidence="1" type="primary">ga22173</name>
    <name evidence="1" type="ORF">PR202_ga22173</name>
</gene>
<dbReference type="PANTHER" id="PTHR34223">
    <property type="entry name" value="OS11G0201299 PROTEIN"/>
    <property type="match status" value="1"/>
</dbReference>
<evidence type="ECO:0000313" key="2">
    <source>
        <dbReference type="Proteomes" id="UP001054889"/>
    </source>
</evidence>
<dbReference type="SUPFAM" id="SSF52047">
    <property type="entry name" value="RNI-like"/>
    <property type="match status" value="1"/>
</dbReference>
<keyword evidence="2" id="KW-1185">Reference proteome</keyword>
<dbReference type="InterPro" id="IPR053197">
    <property type="entry name" value="F-box_SCFL_complex_component"/>
</dbReference>